<accession>A0A379U429</accession>
<protein>
    <submittedName>
        <fullName evidence="2">Ferrichrome-binding periplasmic protein</fullName>
    </submittedName>
</protein>
<gene>
    <name evidence="2" type="primary">fhuD_2</name>
    <name evidence="2" type="ORF">NCTC10060_04508</name>
</gene>
<feature type="chain" id="PRO_5016971415" evidence="1">
    <location>
        <begin position="31"/>
        <end position="46"/>
    </location>
</feature>
<dbReference type="AlphaFoldDB" id="A0A379U429"/>
<reference evidence="2 3" key="1">
    <citation type="submission" date="2018-06" db="EMBL/GenBank/DDBJ databases">
        <authorList>
            <consortium name="Pathogen Informatics"/>
            <person name="Doyle S."/>
        </authorList>
    </citation>
    <scope>NUCLEOTIDE SEQUENCE [LARGE SCALE GENOMIC DNA]</scope>
    <source>
        <strain evidence="2 3">NCTC10060</strain>
    </source>
</reference>
<keyword evidence="1" id="KW-0732">Signal</keyword>
<proteinExistence type="predicted"/>
<feature type="signal peptide" evidence="1">
    <location>
        <begin position="1"/>
        <end position="30"/>
    </location>
</feature>
<name>A0A379U429_SALDZ</name>
<evidence type="ECO:0000256" key="1">
    <source>
        <dbReference type="SAM" id="SignalP"/>
    </source>
</evidence>
<sequence>MRDLYPLTRRHLLTAMALSPLLWQMNTAQAAAIDSPPDCGAGVAAG</sequence>
<dbReference type="Proteomes" id="UP000254633">
    <property type="component" value="Unassembled WGS sequence"/>
</dbReference>
<organism evidence="2 3">
    <name type="scientific">Salmonella diarizonae</name>
    <dbReference type="NCBI Taxonomy" id="59204"/>
    <lineage>
        <taxon>Bacteria</taxon>
        <taxon>Pseudomonadati</taxon>
        <taxon>Pseudomonadota</taxon>
        <taxon>Gammaproteobacteria</taxon>
        <taxon>Enterobacterales</taxon>
        <taxon>Enterobacteriaceae</taxon>
        <taxon>Salmonella</taxon>
    </lineage>
</organism>
<dbReference type="EMBL" id="UGXH01000003">
    <property type="protein sequence ID" value="SUG57294.1"/>
    <property type="molecule type" value="Genomic_DNA"/>
</dbReference>
<evidence type="ECO:0000313" key="2">
    <source>
        <dbReference type="EMBL" id="SUG57294.1"/>
    </source>
</evidence>
<evidence type="ECO:0000313" key="3">
    <source>
        <dbReference type="Proteomes" id="UP000254633"/>
    </source>
</evidence>